<dbReference type="RefSeq" id="WP_344148712.1">
    <property type="nucleotide sequence ID" value="NZ_BAAANF010000006.1"/>
</dbReference>
<feature type="region of interest" description="Disordered" evidence="1">
    <location>
        <begin position="24"/>
        <end position="43"/>
    </location>
</feature>
<dbReference type="InterPro" id="IPR006059">
    <property type="entry name" value="SBP"/>
</dbReference>
<reference evidence="2 3" key="1">
    <citation type="journal article" date="2019" name="Int. J. Syst. Evol. Microbiol.">
        <title>The Global Catalogue of Microorganisms (GCM) 10K type strain sequencing project: providing services to taxonomists for standard genome sequencing and annotation.</title>
        <authorList>
            <consortium name="The Broad Institute Genomics Platform"/>
            <consortium name="The Broad Institute Genome Sequencing Center for Infectious Disease"/>
            <person name="Wu L."/>
            <person name="Ma J."/>
        </authorList>
    </citation>
    <scope>NUCLEOTIDE SEQUENCE [LARGE SCALE GENOMIC DNA]</scope>
    <source>
        <strain evidence="2 3">JCM 14307</strain>
    </source>
</reference>
<evidence type="ECO:0000256" key="1">
    <source>
        <dbReference type="SAM" id="MobiDB-lite"/>
    </source>
</evidence>
<sequence length="536" mass="58179">MSNHDARLSRRTLLAGAAAIGLAGCSNEGRGGETGGGGTAAGVRPTYQRYTEVKADLPGAEYNIPNAFTRYPANPVQAIQTPPGDGKPIDVLTYTNTPIPPRLEQNSFWQEFNKRVGSPVTVNLTPSVDYTQKFATVVAGDRLSDIFLVGAVPQVPQLLEAKAVDLTPHLSGDNIKKYPFLANLPETAWNPCIFGNRIFGVPIPRGAISSQTLYSRADILAKQGLQGDIKNLDDFFELCKALTDKRNNRFALAGSPTQFVRNMFDIPNNWSENGKTLVSNLEHEAQEDVFEALRKLWSAGYIHPDGFSGQNQDLKVRFGNGSSALVQDTFSAWPSYLQTAVDKEAKIAIIGPPKHDGSGPGRIWLGAPAIGFAAISKKSEARVETLLAYLNFLATPFGTQEYLFRKYGQPGLHHQVVDGSPVLTKKGFSEVQLGLMYTADAPWTIFLPEKPGDAEAEFTAMKQNCPTAVADPVAGMYSETNVRKGPQLTTDITQITNDIIQGRKPVSAWAGAVKKWKSGGGDKIAEEFAQALHQSR</sequence>
<comment type="caution">
    <text evidence="2">The sequence shown here is derived from an EMBL/GenBank/DDBJ whole genome shotgun (WGS) entry which is preliminary data.</text>
</comment>
<protein>
    <submittedName>
        <fullName evidence="2">Sugar ABC transporter substrate-binding protein</fullName>
    </submittedName>
</protein>
<dbReference type="Pfam" id="PF13416">
    <property type="entry name" value="SBP_bac_8"/>
    <property type="match status" value="1"/>
</dbReference>
<dbReference type="Gene3D" id="3.40.190.10">
    <property type="entry name" value="Periplasmic binding protein-like II"/>
    <property type="match status" value="1"/>
</dbReference>
<name>A0ABN2GUG0_9ACTN</name>
<dbReference type="SUPFAM" id="SSF53850">
    <property type="entry name" value="Periplasmic binding protein-like II"/>
    <property type="match status" value="1"/>
</dbReference>
<proteinExistence type="predicted"/>
<dbReference type="InterPro" id="IPR006311">
    <property type="entry name" value="TAT_signal"/>
</dbReference>
<evidence type="ECO:0000313" key="3">
    <source>
        <dbReference type="Proteomes" id="UP001500280"/>
    </source>
</evidence>
<dbReference type="InterPro" id="IPR050490">
    <property type="entry name" value="Bact_solute-bd_prot1"/>
</dbReference>
<dbReference type="Proteomes" id="UP001500280">
    <property type="component" value="Unassembled WGS sequence"/>
</dbReference>
<dbReference type="PROSITE" id="PS51318">
    <property type="entry name" value="TAT"/>
    <property type="match status" value="1"/>
</dbReference>
<accession>A0ABN2GUG0</accession>
<organism evidence="2 3">
    <name type="scientific">Kribbella yunnanensis</name>
    <dbReference type="NCBI Taxonomy" id="190194"/>
    <lineage>
        <taxon>Bacteria</taxon>
        <taxon>Bacillati</taxon>
        <taxon>Actinomycetota</taxon>
        <taxon>Actinomycetes</taxon>
        <taxon>Propionibacteriales</taxon>
        <taxon>Kribbellaceae</taxon>
        <taxon>Kribbella</taxon>
    </lineage>
</organism>
<keyword evidence="3" id="KW-1185">Reference proteome</keyword>
<evidence type="ECO:0000313" key="2">
    <source>
        <dbReference type="EMBL" id="GAA1677043.1"/>
    </source>
</evidence>
<dbReference type="EMBL" id="BAAANF010000006">
    <property type="protein sequence ID" value="GAA1677043.1"/>
    <property type="molecule type" value="Genomic_DNA"/>
</dbReference>
<dbReference type="PROSITE" id="PS51257">
    <property type="entry name" value="PROKAR_LIPOPROTEIN"/>
    <property type="match status" value="1"/>
</dbReference>
<dbReference type="PANTHER" id="PTHR43649">
    <property type="entry name" value="ARABINOSE-BINDING PROTEIN-RELATED"/>
    <property type="match status" value="1"/>
</dbReference>
<dbReference type="PANTHER" id="PTHR43649:SF12">
    <property type="entry name" value="DIACETYLCHITOBIOSE BINDING PROTEIN DASA"/>
    <property type="match status" value="1"/>
</dbReference>
<gene>
    <name evidence="2" type="ORF">GCM10009745_20490</name>
</gene>